<reference evidence="3" key="1">
    <citation type="journal article" date="2019" name="Int. J. Syst. Evol. Microbiol.">
        <title>The Global Catalogue of Microorganisms (GCM) 10K type strain sequencing project: providing services to taxonomists for standard genome sequencing and annotation.</title>
        <authorList>
            <consortium name="The Broad Institute Genomics Platform"/>
            <consortium name="The Broad Institute Genome Sequencing Center for Infectious Disease"/>
            <person name="Wu L."/>
            <person name="Ma J."/>
        </authorList>
    </citation>
    <scope>NUCLEOTIDE SEQUENCE [LARGE SCALE GENOMIC DNA]</scope>
    <source>
        <strain evidence="3">CCUG 30340</strain>
    </source>
</reference>
<dbReference type="NCBIfam" id="TIGR02532">
    <property type="entry name" value="IV_pilin_GFxxxE"/>
    <property type="match status" value="1"/>
</dbReference>
<dbReference type="Proteomes" id="UP001595886">
    <property type="component" value="Unassembled WGS sequence"/>
</dbReference>
<organism evidence="2 3">
    <name type="scientific">Dokdonella ginsengisoli</name>
    <dbReference type="NCBI Taxonomy" id="363846"/>
    <lineage>
        <taxon>Bacteria</taxon>
        <taxon>Pseudomonadati</taxon>
        <taxon>Pseudomonadota</taxon>
        <taxon>Gammaproteobacteria</taxon>
        <taxon>Lysobacterales</taxon>
        <taxon>Rhodanobacteraceae</taxon>
        <taxon>Dokdonella</taxon>
    </lineage>
</organism>
<protein>
    <submittedName>
        <fullName evidence="2">Prepilin-type N-terminal cleavage/methylation domain-containing protein</fullName>
    </submittedName>
</protein>
<dbReference type="SUPFAM" id="SSF54523">
    <property type="entry name" value="Pili subunits"/>
    <property type="match status" value="1"/>
</dbReference>
<evidence type="ECO:0000256" key="1">
    <source>
        <dbReference type="SAM" id="MobiDB-lite"/>
    </source>
</evidence>
<name>A0ABV9QRJ7_9GAMM</name>
<accession>A0ABV9QRJ7</accession>
<dbReference type="Pfam" id="PF07963">
    <property type="entry name" value="N_methyl"/>
    <property type="match status" value="1"/>
</dbReference>
<evidence type="ECO:0000313" key="3">
    <source>
        <dbReference type="Proteomes" id="UP001595886"/>
    </source>
</evidence>
<proteinExistence type="predicted"/>
<feature type="region of interest" description="Disordered" evidence="1">
    <location>
        <begin position="223"/>
        <end position="243"/>
    </location>
</feature>
<gene>
    <name evidence="2" type="ORF">ACFO6Q_04055</name>
</gene>
<keyword evidence="3" id="KW-1185">Reference proteome</keyword>
<sequence length="243" mass="27122">MTRPFPPSRARGFTLLEVMLAILLLALLLAGTYGAIRTAVNAMHSGEAAIDRTNRVRVAQEFLRRQISRIMPLSFGTDENENTNIVFEGDGKLMRFVAPMPGYLSKGGAYVQTLEFAGNRSGGRQLMFGNEMLNGFDPEEKSGNEPVVLLDQIAEGRFEYRMLDENGELTDWLDDWEDPSVTPVMVRIVVRMQPQAHVEFPEMEIPLMLDVGAMRVNRPGQTLRGVGLQSNMGGMRSRSGRSR</sequence>
<comment type="caution">
    <text evidence="2">The sequence shown here is derived from an EMBL/GenBank/DDBJ whole genome shotgun (WGS) entry which is preliminary data.</text>
</comment>
<dbReference type="InterPro" id="IPR045584">
    <property type="entry name" value="Pilin-like"/>
</dbReference>
<dbReference type="InterPro" id="IPR012902">
    <property type="entry name" value="N_methyl_site"/>
</dbReference>
<dbReference type="EMBL" id="JBHSHD010000003">
    <property type="protein sequence ID" value="MFC4819481.1"/>
    <property type="molecule type" value="Genomic_DNA"/>
</dbReference>
<dbReference type="RefSeq" id="WP_380019247.1">
    <property type="nucleotide sequence ID" value="NZ_JBHSHD010000003.1"/>
</dbReference>
<evidence type="ECO:0000313" key="2">
    <source>
        <dbReference type="EMBL" id="MFC4819481.1"/>
    </source>
</evidence>